<accession>A0A6P7FSH0</accession>
<evidence type="ECO:0000256" key="3">
    <source>
        <dbReference type="ARBA" id="ARBA00022478"/>
    </source>
</evidence>
<dbReference type="PANTHER" id="PTHR12709:SF5">
    <property type="entry name" value="DNA-DIRECTED RNA POLYMERASE I SUBUNIT RPA43"/>
    <property type="match status" value="1"/>
</dbReference>
<dbReference type="Gene3D" id="2.40.50.1060">
    <property type="match status" value="1"/>
</dbReference>
<dbReference type="Pfam" id="PF17875">
    <property type="entry name" value="RPA43_OB"/>
    <property type="match status" value="1"/>
</dbReference>
<feature type="compositionally biased region" description="Basic residues" evidence="7">
    <location>
        <begin position="216"/>
        <end position="225"/>
    </location>
</feature>
<organism evidence="10">
    <name type="scientific">Diabrotica virgifera virgifera</name>
    <name type="common">western corn rootworm</name>
    <dbReference type="NCBI Taxonomy" id="50390"/>
    <lineage>
        <taxon>Eukaryota</taxon>
        <taxon>Metazoa</taxon>
        <taxon>Ecdysozoa</taxon>
        <taxon>Arthropoda</taxon>
        <taxon>Hexapoda</taxon>
        <taxon>Insecta</taxon>
        <taxon>Pterygota</taxon>
        <taxon>Neoptera</taxon>
        <taxon>Endopterygota</taxon>
        <taxon>Coleoptera</taxon>
        <taxon>Polyphaga</taxon>
        <taxon>Cucujiformia</taxon>
        <taxon>Chrysomeloidea</taxon>
        <taxon>Chrysomelidae</taxon>
        <taxon>Galerucinae</taxon>
        <taxon>Diabroticina</taxon>
        <taxon>Diabroticites</taxon>
        <taxon>Diabrotica</taxon>
    </lineage>
</organism>
<evidence type="ECO:0000256" key="4">
    <source>
        <dbReference type="ARBA" id="ARBA00022553"/>
    </source>
</evidence>
<dbReference type="InParanoid" id="A0A6P7FSH0"/>
<dbReference type="GO" id="GO:0005736">
    <property type="term" value="C:RNA polymerase I complex"/>
    <property type="evidence" value="ECO:0007669"/>
    <property type="project" value="TreeGrafter"/>
</dbReference>
<feature type="region of interest" description="Disordered" evidence="7">
    <location>
        <begin position="194"/>
        <end position="234"/>
    </location>
</feature>
<dbReference type="RefSeq" id="XP_028135938.1">
    <property type="nucleotide sequence ID" value="XM_028280137.1"/>
</dbReference>
<keyword evidence="3" id="KW-0240">DNA-directed RNA polymerase</keyword>
<keyword evidence="6" id="KW-0539">Nucleus</keyword>
<evidence type="ECO:0000256" key="1">
    <source>
        <dbReference type="ARBA" id="ARBA00004604"/>
    </source>
</evidence>
<evidence type="ECO:0000313" key="10">
    <source>
        <dbReference type="RefSeq" id="XP_028135938.1"/>
    </source>
</evidence>
<evidence type="ECO:0000256" key="6">
    <source>
        <dbReference type="ARBA" id="ARBA00023242"/>
    </source>
</evidence>
<dbReference type="InterPro" id="IPR005576">
    <property type="entry name" value="Rpb7-like_N"/>
</dbReference>
<dbReference type="AlphaFoldDB" id="A0A6P7FSH0"/>
<comment type="similarity">
    <text evidence="2">Belongs to the eukaryotic RPA43 RNA polymerase subunit family.</text>
</comment>
<keyword evidence="4" id="KW-0597">Phosphoprotein</keyword>
<dbReference type="FunCoup" id="A0A6P7FSH0">
    <property type="interactions" value="387"/>
</dbReference>
<feature type="domain" description="RPA43 OB" evidence="9">
    <location>
        <begin position="104"/>
        <end position="217"/>
    </location>
</feature>
<protein>
    <submittedName>
        <fullName evidence="10">DNA-directed RNA polymerase I subunit RPA43-like</fullName>
    </submittedName>
</protein>
<dbReference type="Gene3D" id="3.30.1490.120">
    <property type="entry name" value="RNA polymerase Rpb7-like, N-terminal domain"/>
    <property type="match status" value="1"/>
</dbReference>
<dbReference type="GO" id="GO:0006362">
    <property type="term" value="P:transcription elongation by RNA polymerase I"/>
    <property type="evidence" value="ECO:0007669"/>
    <property type="project" value="TreeGrafter"/>
</dbReference>
<dbReference type="InterPro" id="IPR036898">
    <property type="entry name" value="RNA_pol_Rpb7-like_N_sf"/>
</dbReference>
<proteinExistence type="inferred from homology"/>
<dbReference type="InterPro" id="IPR041178">
    <property type="entry name" value="RPA43_OB"/>
</dbReference>
<name>A0A6P7FSH0_DIAVI</name>
<keyword evidence="5" id="KW-0804">Transcription</keyword>
<evidence type="ECO:0000256" key="2">
    <source>
        <dbReference type="ARBA" id="ARBA00005930"/>
    </source>
</evidence>
<sequence length="234" mass="26797">MVKLSNARVNFNPKLLKKLTQKENSGVEVHTTVQHLAIYPHQLNNFNDSVKGLLNAKIAKYNKTFNGILLGYKNIKLLKDGGVIQDDSYYIHFDLQADFYIFKPEIGKIMEGVVKRKSKDHIGALVYEAFNVSIPLTSDDDEEELGNTVKVGDTVTFQIIYINLTSRLPYIRGRLMSETTETETNEISEIKIKKRKNKSKTETTETETNETTETKVKKKKSKTKEKKVEEMEDD</sequence>
<dbReference type="Pfam" id="PF03876">
    <property type="entry name" value="SHS2_Rpb7-N"/>
    <property type="match status" value="1"/>
</dbReference>
<evidence type="ECO:0000259" key="8">
    <source>
        <dbReference type="Pfam" id="PF03876"/>
    </source>
</evidence>
<feature type="domain" description="RNA polymerase Rpb7-like N-terminal" evidence="8">
    <location>
        <begin position="35"/>
        <end position="87"/>
    </location>
</feature>
<dbReference type="GO" id="GO:0006352">
    <property type="term" value="P:DNA-templated transcription initiation"/>
    <property type="evidence" value="ECO:0007669"/>
    <property type="project" value="InterPro"/>
</dbReference>
<comment type="subcellular location">
    <subcellularLocation>
        <location evidence="1">Nucleus</location>
        <location evidence="1">Nucleolus</location>
    </subcellularLocation>
</comment>
<gene>
    <name evidence="10" type="primary">LOC114330721</name>
</gene>
<reference evidence="10" key="1">
    <citation type="submission" date="2025-08" db="UniProtKB">
        <authorList>
            <consortium name="RefSeq"/>
        </authorList>
    </citation>
    <scope>IDENTIFICATION</scope>
</reference>
<evidence type="ECO:0000259" key="9">
    <source>
        <dbReference type="Pfam" id="PF17875"/>
    </source>
</evidence>
<dbReference type="PANTHER" id="PTHR12709">
    <property type="entry name" value="DNA-DIRECTED RNA POLYMERASE II, III"/>
    <property type="match status" value="1"/>
</dbReference>
<evidence type="ECO:0000256" key="5">
    <source>
        <dbReference type="ARBA" id="ARBA00023163"/>
    </source>
</evidence>
<dbReference type="InterPro" id="IPR045113">
    <property type="entry name" value="Rpb7-like"/>
</dbReference>
<evidence type="ECO:0000256" key="7">
    <source>
        <dbReference type="SAM" id="MobiDB-lite"/>
    </source>
</evidence>